<feature type="region of interest" description="Disordered" evidence="1">
    <location>
        <begin position="105"/>
        <end position="140"/>
    </location>
</feature>
<dbReference type="EMBL" id="GEZM01082204">
    <property type="protein sequence ID" value="JAV61404.1"/>
    <property type="molecule type" value="Transcribed_RNA"/>
</dbReference>
<protein>
    <submittedName>
        <fullName evidence="2">Uncharacterized protein</fullName>
    </submittedName>
</protein>
<dbReference type="AlphaFoldDB" id="A0A1Y1KJ82"/>
<proteinExistence type="predicted"/>
<evidence type="ECO:0000313" key="2">
    <source>
        <dbReference type="EMBL" id="JAV61404.1"/>
    </source>
</evidence>
<reference evidence="2" key="1">
    <citation type="journal article" date="2016" name="Sci. Rep.">
        <title>Molecular characterization of firefly nuptial gifts: a multi-omics approach sheds light on postcopulatory sexual selection.</title>
        <authorList>
            <person name="Al-Wathiqui N."/>
            <person name="Fallon T.R."/>
            <person name="South A."/>
            <person name="Weng J.K."/>
            <person name="Lewis S.M."/>
        </authorList>
    </citation>
    <scope>NUCLEOTIDE SEQUENCE</scope>
</reference>
<evidence type="ECO:0000256" key="1">
    <source>
        <dbReference type="SAM" id="MobiDB-lite"/>
    </source>
</evidence>
<name>A0A1Y1KJ82_PHOPY</name>
<organism evidence="2">
    <name type="scientific">Photinus pyralis</name>
    <name type="common">Common eastern firefly</name>
    <name type="synonym">Lampyris pyralis</name>
    <dbReference type="NCBI Taxonomy" id="7054"/>
    <lineage>
        <taxon>Eukaryota</taxon>
        <taxon>Metazoa</taxon>
        <taxon>Ecdysozoa</taxon>
        <taxon>Arthropoda</taxon>
        <taxon>Hexapoda</taxon>
        <taxon>Insecta</taxon>
        <taxon>Pterygota</taxon>
        <taxon>Neoptera</taxon>
        <taxon>Endopterygota</taxon>
        <taxon>Coleoptera</taxon>
        <taxon>Polyphaga</taxon>
        <taxon>Elateriformia</taxon>
        <taxon>Elateroidea</taxon>
        <taxon>Lampyridae</taxon>
        <taxon>Lampyrinae</taxon>
        <taxon>Photinus</taxon>
    </lineage>
</organism>
<accession>A0A1Y1KJ82</accession>
<sequence length="140" mass="16028">MIIQNRYAGHSKVHVLARLPSHLGRNRNFDCVFGHESDSSLVTNQEGVAPWLQPVEFKTTHKIRKHPDNNGGVEVVPSQESILRMPEQEANIYNASWHMKNNKHFVRNSSDPRKRRHTKPNQRYNAGSSRPVYHATAVGK</sequence>